<sequence length="1027" mass="112337">MKKELTSIKTRSAGRYLAHSIRRAVRQSWQNRSTSTAAIMFAGAVAAGICAPAQAQQITGSIKGTVTAPGGDVAVSGVQVVATSDVMPKPRSATTRADGTFSLPYLIPGNYEITFTFADGSVRKTNTTVLLEQASVVNLAFEQAQTERIAVYGSVIVTEGDSALTNSFGEDVIANLPIGQSFRDMLKILPGVEYSENGVLGPSAGGSGVDNSYALDGVDLSLPMFGNLSSEPATHDIAYVSVDRGGAKAIGFNRAGGFSVNSATKSGTNEFHGSLEYRLQNAGFTSTPVGGEISDIDRSWVTASVSGPIIEDQLFFYASYFRPEVTGEDKVTAYGPAKPYKSVRDEYYGKLTWAPTDDILLNVSQRISDRSTRGSSIGEFETDDVSVGSDSKLRITSVDGSWLLGDASSLTFKYAKYSEDSSSRPDVLLGFTPALGDSLDVNNIDQMGYFGVPSLRDYPDGATAEEMAAIDAFNATAAPLIAQFGFIGDDGELSGGGGIGAYPTINNQDFARESFQLGYDTEIYTDNMTHFLHFGARWSELEEDLSRLSNGWGRISYVGGLGADGGDTDLSNVYYEASIEQMSFVQNGSAVSSIRSFAESIDLEVNDEIEHGDFTYNIGVVISQDTYFGQGLRKNSANPSGYELAPGEKYEMYKTGWKDMIQPRLGVTWEYEEAATVFANYASYNPNASSLARAASWDRNTQRTLLVRFDENGDFIDAGGAPGSSGKFFADNMKPRRIDEITLGTTKMVTNELFVRSHLRYRYASHFWEDMPNDARLYGDYGDFGGVPDNIAAKGLYIPDLNDWRYGVIGDGSDAVGGSSYVIAEVDGGQTKYWEWSIEGEYQNDKWYVNASYVWSHYYGNFDQDNTTAGNDANTFIGSSYYGDGRGRMVWDNRYGNMIGDKPHKVKVISTYTADWEGVFGAYFVFQSGEAWTAWDGTPYGYSSGTSRFAEPAGSRRGASHWQVDLNYTQNWEFMEGYTARFRADIFNVFDKQTGYSYNPYVTSDLFGTPRQYYNPRRVQLAVGIKF</sequence>
<dbReference type="RefSeq" id="WP_073324146.1">
    <property type="nucleotide sequence ID" value="NZ_FQWD01000005.1"/>
</dbReference>
<accession>A0A1M5NCE8</accession>
<dbReference type="GO" id="GO:0009279">
    <property type="term" value="C:cell outer membrane"/>
    <property type="evidence" value="ECO:0007669"/>
    <property type="project" value="UniProtKB-SubCell"/>
</dbReference>
<organism evidence="4 5">
    <name type="scientific">Marisediminitalea aggregata</name>
    <dbReference type="NCBI Taxonomy" id="634436"/>
    <lineage>
        <taxon>Bacteria</taxon>
        <taxon>Pseudomonadati</taxon>
        <taxon>Pseudomonadota</taxon>
        <taxon>Gammaproteobacteria</taxon>
        <taxon>Alteromonadales</taxon>
        <taxon>Alteromonadaceae</taxon>
        <taxon>Marisediminitalea</taxon>
    </lineage>
</organism>
<dbReference type="GO" id="GO:0004180">
    <property type="term" value="F:carboxypeptidase activity"/>
    <property type="evidence" value="ECO:0007669"/>
    <property type="project" value="UniProtKB-KW"/>
</dbReference>
<dbReference type="Proteomes" id="UP000184520">
    <property type="component" value="Unassembled WGS sequence"/>
</dbReference>
<evidence type="ECO:0000313" key="5">
    <source>
        <dbReference type="Proteomes" id="UP000184520"/>
    </source>
</evidence>
<dbReference type="Gene3D" id="2.60.40.1120">
    <property type="entry name" value="Carboxypeptidase-like, regulatory domain"/>
    <property type="match status" value="1"/>
</dbReference>
<evidence type="ECO:0000256" key="3">
    <source>
        <dbReference type="ARBA" id="ARBA00023237"/>
    </source>
</evidence>
<dbReference type="Gene3D" id="2.40.170.20">
    <property type="entry name" value="TonB-dependent receptor, beta-barrel domain"/>
    <property type="match status" value="1"/>
</dbReference>
<dbReference type="GO" id="GO:0030246">
    <property type="term" value="F:carbohydrate binding"/>
    <property type="evidence" value="ECO:0007669"/>
    <property type="project" value="InterPro"/>
</dbReference>
<comment type="subcellular location">
    <subcellularLocation>
        <location evidence="1">Cell outer membrane</location>
    </subcellularLocation>
</comment>
<keyword evidence="5" id="KW-1185">Reference proteome</keyword>
<dbReference type="AlphaFoldDB" id="A0A1M5NCE8"/>
<keyword evidence="2" id="KW-0472">Membrane</keyword>
<dbReference type="EMBL" id="FQWD01000005">
    <property type="protein sequence ID" value="SHG87157.1"/>
    <property type="molecule type" value="Genomic_DNA"/>
</dbReference>
<evidence type="ECO:0000313" key="4">
    <source>
        <dbReference type="EMBL" id="SHG87157.1"/>
    </source>
</evidence>
<dbReference type="InterPro" id="IPR036942">
    <property type="entry name" value="Beta-barrel_TonB_sf"/>
</dbReference>
<keyword evidence="4" id="KW-0121">Carboxypeptidase</keyword>
<reference evidence="5" key="1">
    <citation type="submission" date="2016-11" db="EMBL/GenBank/DDBJ databases">
        <authorList>
            <person name="Varghese N."/>
            <person name="Submissions S."/>
        </authorList>
    </citation>
    <scope>NUCLEOTIDE SEQUENCE [LARGE SCALE GENOMIC DNA]</scope>
    <source>
        <strain evidence="5">CGMCC 1.8995</strain>
    </source>
</reference>
<dbReference type="SUPFAM" id="SSF49452">
    <property type="entry name" value="Starch-binding domain-like"/>
    <property type="match status" value="1"/>
</dbReference>
<evidence type="ECO:0000256" key="1">
    <source>
        <dbReference type="ARBA" id="ARBA00004442"/>
    </source>
</evidence>
<name>A0A1M5NCE8_9ALTE</name>
<evidence type="ECO:0000256" key="2">
    <source>
        <dbReference type="ARBA" id="ARBA00023136"/>
    </source>
</evidence>
<dbReference type="InterPro" id="IPR013784">
    <property type="entry name" value="Carb-bd-like_fold"/>
</dbReference>
<dbReference type="SUPFAM" id="SSF56935">
    <property type="entry name" value="Porins"/>
    <property type="match status" value="1"/>
</dbReference>
<dbReference type="STRING" id="634436.SAMN05216361_3171"/>
<dbReference type="Pfam" id="PF13620">
    <property type="entry name" value="CarboxypepD_reg"/>
    <property type="match status" value="1"/>
</dbReference>
<keyword evidence="3" id="KW-0998">Cell outer membrane</keyword>
<proteinExistence type="predicted"/>
<keyword evidence="4" id="KW-0645">Protease</keyword>
<protein>
    <submittedName>
        <fullName evidence="4">Carboxypeptidase regulatory-like domain-containing protein</fullName>
    </submittedName>
</protein>
<gene>
    <name evidence="4" type="ORF">SAMN05216361_3171</name>
</gene>
<keyword evidence="4" id="KW-0378">Hydrolase</keyword>
<dbReference type="OrthoDB" id="9768147at2"/>